<gene>
    <name evidence="1" type="ORF">L2E82_48447</name>
</gene>
<evidence type="ECO:0000313" key="1">
    <source>
        <dbReference type="EMBL" id="KAI3690422.1"/>
    </source>
</evidence>
<keyword evidence="2" id="KW-1185">Reference proteome</keyword>
<dbReference type="EMBL" id="CM042017">
    <property type="protein sequence ID" value="KAI3690422.1"/>
    <property type="molecule type" value="Genomic_DNA"/>
</dbReference>
<name>A0ACB8YY29_CICIN</name>
<reference evidence="2" key="1">
    <citation type="journal article" date="2022" name="Mol. Ecol. Resour.">
        <title>The genomes of chicory, endive, great burdock and yacon provide insights into Asteraceae palaeo-polyploidization history and plant inulin production.</title>
        <authorList>
            <person name="Fan W."/>
            <person name="Wang S."/>
            <person name="Wang H."/>
            <person name="Wang A."/>
            <person name="Jiang F."/>
            <person name="Liu H."/>
            <person name="Zhao H."/>
            <person name="Xu D."/>
            <person name="Zhang Y."/>
        </authorList>
    </citation>
    <scope>NUCLEOTIDE SEQUENCE [LARGE SCALE GENOMIC DNA]</scope>
    <source>
        <strain evidence="2">cv. Punajuju</strain>
    </source>
</reference>
<evidence type="ECO:0000313" key="2">
    <source>
        <dbReference type="Proteomes" id="UP001055811"/>
    </source>
</evidence>
<protein>
    <submittedName>
        <fullName evidence="1">Uncharacterized protein</fullName>
    </submittedName>
</protein>
<organism evidence="1 2">
    <name type="scientific">Cichorium intybus</name>
    <name type="common">Chicory</name>
    <dbReference type="NCBI Taxonomy" id="13427"/>
    <lineage>
        <taxon>Eukaryota</taxon>
        <taxon>Viridiplantae</taxon>
        <taxon>Streptophyta</taxon>
        <taxon>Embryophyta</taxon>
        <taxon>Tracheophyta</taxon>
        <taxon>Spermatophyta</taxon>
        <taxon>Magnoliopsida</taxon>
        <taxon>eudicotyledons</taxon>
        <taxon>Gunneridae</taxon>
        <taxon>Pentapetalae</taxon>
        <taxon>asterids</taxon>
        <taxon>campanulids</taxon>
        <taxon>Asterales</taxon>
        <taxon>Asteraceae</taxon>
        <taxon>Cichorioideae</taxon>
        <taxon>Cichorieae</taxon>
        <taxon>Cichoriinae</taxon>
        <taxon>Cichorium</taxon>
    </lineage>
</organism>
<comment type="caution">
    <text evidence="1">The sequence shown here is derived from an EMBL/GenBank/DDBJ whole genome shotgun (WGS) entry which is preliminary data.</text>
</comment>
<reference evidence="1 2" key="2">
    <citation type="journal article" date="2022" name="Mol. Ecol. Resour.">
        <title>The genomes of chicory, endive, great burdock and yacon provide insights into Asteraceae paleo-polyploidization history and plant inulin production.</title>
        <authorList>
            <person name="Fan W."/>
            <person name="Wang S."/>
            <person name="Wang H."/>
            <person name="Wang A."/>
            <person name="Jiang F."/>
            <person name="Liu H."/>
            <person name="Zhao H."/>
            <person name="Xu D."/>
            <person name="Zhang Y."/>
        </authorList>
    </citation>
    <scope>NUCLEOTIDE SEQUENCE [LARGE SCALE GENOMIC DNA]</scope>
    <source>
        <strain evidence="2">cv. Punajuju</strain>
        <tissue evidence="1">Leaves</tissue>
    </source>
</reference>
<sequence length="148" mass="17143">MVNTRSGNVRQREDQDASVMARMLAPTETGPQPRKDTTENQEANSRLSITAEIQQMVRDMVDQNLEQIRKIIDEKTGLILNRVTKPCSFKTFLSCQPPEFSVSPDPTAILHWTTEMEQIFDLCECIFCLNWGQMGCLRYPIFENKWLR</sequence>
<proteinExistence type="predicted"/>
<accession>A0ACB8YY29</accession>
<dbReference type="Proteomes" id="UP001055811">
    <property type="component" value="Linkage Group LG09"/>
</dbReference>